<sequence length="93" mass="10582">MSALPARRLADPSAPWWTMADIAARAGLAEVTIRKVRLPEWETDKVLPFPRPLPWSKRQLRWHTGAVLRWFEMRETAAMAAPVRLAIVQGGRP</sequence>
<proteinExistence type="predicted"/>
<name>A0ABW0EZC3_9HYPH</name>
<keyword evidence="2" id="KW-1185">Reference proteome</keyword>
<comment type="caution">
    <text evidence="1">The sequence shown here is derived from an EMBL/GenBank/DDBJ whole genome shotgun (WGS) entry which is preliminary data.</text>
</comment>
<accession>A0ABW0EZC3</accession>
<protein>
    <recommendedName>
        <fullName evidence="3">AlpA family phage regulatory protein</fullName>
    </recommendedName>
</protein>
<dbReference type="Proteomes" id="UP001595976">
    <property type="component" value="Unassembled WGS sequence"/>
</dbReference>
<dbReference type="RefSeq" id="WP_260349684.1">
    <property type="nucleotide sequence ID" value="NZ_JAOAOS010000026.1"/>
</dbReference>
<evidence type="ECO:0008006" key="3">
    <source>
        <dbReference type="Google" id="ProtNLM"/>
    </source>
</evidence>
<dbReference type="EMBL" id="JBHSLI010000001">
    <property type="protein sequence ID" value="MFC5291495.1"/>
    <property type="molecule type" value="Genomic_DNA"/>
</dbReference>
<reference evidence="2" key="1">
    <citation type="journal article" date="2019" name="Int. J. Syst. Evol. Microbiol.">
        <title>The Global Catalogue of Microorganisms (GCM) 10K type strain sequencing project: providing services to taxonomists for standard genome sequencing and annotation.</title>
        <authorList>
            <consortium name="The Broad Institute Genomics Platform"/>
            <consortium name="The Broad Institute Genome Sequencing Center for Infectious Disease"/>
            <person name="Wu L."/>
            <person name="Ma J."/>
        </authorList>
    </citation>
    <scope>NUCLEOTIDE SEQUENCE [LARGE SCALE GENOMIC DNA]</scope>
    <source>
        <strain evidence="2">CGMCC 1.15643</strain>
    </source>
</reference>
<evidence type="ECO:0000313" key="2">
    <source>
        <dbReference type="Proteomes" id="UP001595976"/>
    </source>
</evidence>
<gene>
    <name evidence="1" type="ORF">ACFPK2_00645</name>
</gene>
<organism evidence="1 2">
    <name type="scientific">Bosea minatitlanensis</name>
    <dbReference type="NCBI Taxonomy" id="128782"/>
    <lineage>
        <taxon>Bacteria</taxon>
        <taxon>Pseudomonadati</taxon>
        <taxon>Pseudomonadota</taxon>
        <taxon>Alphaproteobacteria</taxon>
        <taxon>Hyphomicrobiales</taxon>
        <taxon>Boseaceae</taxon>
        <taxon>Bosea</taxon>
    </lineage>
</organism>
<evidence type="ECO:0000313" key="1">
    <source>
        <dbReference type="EMBL" id="MFC5291495.1"/>
    </source>
</evidence>